<evidence type="ECO:0000256" key="3">
    <source>
        <dbReference type="ARBA" id="ARBA00022692"/>
    </source>
</evidence>
<comment type="caution">
    <text evidence="10">The sequence shown here is derived from an EMBL/GenBank/DDBJ whole genome shotgun (WGS) entry which is preliminary data.</text>
</comment>
<feature type="compositionally biased region" description="Low complexity" evidence="7">
    <location>
        <begin position="287"/>
        <end position="298"/>
    </location>
</feature>
<reference evidence="10" key="1">
    <citation type="journal article" date="2020" name="bioRxiv">
        <title>Comparative genomics of Chlamydomonas.</title>
        <authorList>
            <person name="Craig R.J."/>
            <person name="Hasan A.R."/>
            <person name="Ness R.W."/>
            <person name="Keightley P.D."/>
        </authorList>
    </citation>
    <scope>NUCLEOTIDE SEQUENCE</scope>
    <source>
        <strain evidence="10">CCAP 11/70</strain>
    </source>
</reference>
<comment type="similarity">
    <text evidence="2">Belongs to the OXA1/ALB3/YidC (TC 2.A.9.2) family.</text>
</comment>
<keyword evidence="4 8" id="KW-1133">Transmembrane helix</keyword>
<protein>
    <recommendedName>
        <fullName evidence="9">Membrane insertase YidC/Oxa/ALB C-terminal domain-containing protein</fullName>
    </recommendedName>
</protein>
<evidence type="ECO:0000256" key="5">
    <source>
        <dbReference type="ARBA" id="ARBA00023136"/>
    </source>
</evidence>
<evidence type="ECO:0000256" key="4">
    <source>
        <dbReference type="ARBA" id="ARBA00022989"/>
    </source>
</evidence>
<feature type="region of interest" description="Disordered" evidence="7">
    <location>
        <begin position="287"/>
        <end position="325"/>
    </location>
</feature>
<dbReference type="GO" id="GO:0005743">
    <property type="term" value="C:mitochondrial inner membrane"/>
    <property type="evidence" value="ECO:0007669"/>
    <property type="project" value="TreeGrafter"/>
</dbReference>
<proteinExistence type="inferred from homology"/>
<sequence>MDVVDAIHQATGALEKASIMAAKSDAFFAASWCISGLQMAHEALGTPWWLSIAAFNITLRILTFPLMVMGQKGSAKMMEFNYNLLHAKKLQEAAMKATTQEEHNRLYQAFRSEYTAQTSKHGDPVKTAMVVPGVMLFNGFIFISIFNGISKLMAAKVPSLTVGGAAWFTDLTAPDPYFGLPIMCTAVTLMMVEYGINLAGDAPMPTDRKNVTTGLKWMLRGLAFMFIPAGNYVAAGTAVLWVSNTAFGVVQGLVLRNDTFRRRVGLPTMQAIRDMNAKVMEANAAAAPNPAGMPSANPFATRSDDPAPAVATPLLKQGPQQPIRK</sequence>
<dbReference type="EMBL" id="JAEHOE010000046">
    <property type="protein sequence ID" value="KAG2492202.1"/>
    <property type="molecule type" value="Genomic_DNA"/>
</dbReference>
<keyword evidence="11" id="KW-1185">Reference proteome</keyword>
<comment type="subcellular location">
    <subcellularLocation>
        <location evidence="1 6">Membrane</location>
        <topology evidence="1 6">Multi-pass membrane protein</topology>
    </subcellularLocation>
</comment>
<evidence type="ECO:0000313" key="10">
    <source>
        <dbReference type="EMBL" id="KAG2492202.1"/>
    </source>
</evidence>
<evidence type="ECO:0000256" key="6">
    <source>
        <dbReference type="RuleBase" id="RU003945"/>
    </source>
</evidence>
<comment type="similarity">
    <text evidence="6">Belongs to the OXA1/ALB3/YidC family.</text>
</comment>
<dbReference type="GO" id="GO:0032979">
    <property type="term" value="P:protein insertion into mitochondrial inner membrane from matrix"/>
    <property type="evidence" value="ECO:0007669"/>
    <property type="project" value="TreeGrafter"/>
</dbReference>
<keyword evidence="5 8" id="KW-0472">Membrane</keyword>
<evidence type="ECO:0000313" key="11">
    <source>
        <dbReference type="Proteomes" id="UP000612055"/>
    </source>
</evidence>
<evidence type="ECO:0000259" key="9">
    <source>
        <dbReference type="Pfam" id="PF02096"/>
    </source>
</evidence>
<dbReference type="AlphaFoldDB" id="A0A835XYZ3"/>
<dbReference type="Pfam" id="PF02096">
    <property type="entry name" value="60KD_IMP"/>
    <property type="match status" value="1"/>
</dbReference>
<feature type="transmembrane region" description="Helical" evidence="8">
    <location>
        <begin position="48"/>
        <end position="68"/>
    </location>
</feature>
<dbReference type="Proteomes" id="UP000612055">
    <property type="component" value="Unassembled WGS sequence"/>
</dbReference>
<organism evidence="10 11">
    <name type="scientific">Edaphochlamys debaryana</name>
    <dbReference type="NCBI Taxonomy" id="47281"/>
    <lineage>
        <taxon>Eukaryota</taxon>
        <taxon>Viridiplantae</taxon>
        <taxon>Chlorophyta</taxon>
        <taxon>core chlorophytes</taxon>
        <taxon>Chlorophyceae</taxon>
        <taxon>CS clade</taxon>
        <taxon>Chlamydomonadales</taxon>
        <taxon>Chlamydomonadales incertae sedis</taxon>
        <taxon>Edaphochlamys</taxon>
    </lineage>
</organism>
<dbReference type="GO" id="GO:0032977">
    <property type="term" value="F:membrane insertase activity"/>
    <property type="evidence" value="ECO:0007669"/>
    <property type="project" value="InterPro"/>
</dbReference>
<accession>A0A835XYZ3</accession>
<feature type="transmembrane region" description="Helical" evidence="8">
    <location>
        <begin position="129"/>
        <end position="149"/>
    </location>
</feature>
<gene>
    <name evidence="10" type="ORF">HYH03_009449</name>
</gene>
<evidence type="ECO:0000256" key="2">
    <source>
        <dbReference type="ARBA" id="ARBA00010583"/>
    </source>
</evidence>
<evidence type="ECO:0000256" key="8">
    <source>
        <dbReference type="SAM" id="Phobius"/>
    </source>
</evidence>
<dbReference type="OrthoDB" id="2148490at2759"/>
<dbReference type="CDD" id="cd20069">
    <property type="entry name" value="5TM_Oxa1-like"/>
    <property type="match status" value="1"/>
</dbReference>
<dbReference type="PANTHER" id="PTHR12428">
    <property type="entry name" value="OXA1"/>
    <property type="match status" value="1"/>
</dbReference>
<feature type="transmembrane region" description="Helical" evidence="8">
    <location>
        <begin position="177"/>
        <end position="196"/>
    </location>
</feature>
<dbReference type="InterPro" id="IPR028055">
    <property type="entry name" value="YidC/Oxa/ALB_C"/>
</dbReference>
<feature type="transmembrane region" description="Helical" evidence="8">
    <location>
        <begin position="217"/>
        <end position="242"/>
    </location>
</feature>
<evidence type="ECO:0000256" key="7">
    <source>
        <dbReference type="SAM" id="MobiDB-lite"/>
    </source>
</evidence>
<evidence type="ECO:0000256" key="1">
    <source>
        <dbReference type="ARBA" id="ARBA00004141"/>
    </source>
</evidence>
<dbReference type="InterPro" id="IPR001708">
    <property type="entry name" value="YidC/ALB3/OXA1/COX18"/>
</dbReference>
<feature type="domain" description="Membrane insertase YidC/Oxa/ALB C-terminal" evidence="9">
    <location>
        <begin position="48"/>
        <end position="256"/>
    </location>
</feature>
<name>A0A835XYZ3_9CHLO</name>
<keyword evidence="3 6" id="KW-0812">Transmembrane</keyword>
<dbReference type="PANTHER" id="PTHR12428:SF65">
    <property type="entry name" value="CYTOCHROME C OXIDASE ASSEMBLY PROTEIN COX18, MITOCHONDRIAL"/>
    <property type="match status" value="1"/>
</dbReference>